<dbReference type="EMBL" id="MUYT01000004">
    <property type="protein sequence ID" value="OOS21796.1"/>
    <property type="molecule type" value="Genomic_DNA"/>
</dbReference>
<dbReference type="Proteomes" id="UP000191094">
    <property type="component" value="Unassembled WGS sequence"/>
</dbReference>
<dbReference type="AlphaFoldDB" id="A0A1T0CHG0"/>
<gene>
    <name evidence="2" type="ORF">B0682_04050</name>
</gene>
<keyword evidence="3" id="KW-1185">Reference proteome</keyword>
<organism evidence="2 3">
    <name type="scientific">Lwoffella lincolnii</name>
    <dbReference type="NCBI Taxonomy" id="90241"/>
    <lineage>
        <taxon>Bacteria</taxon>
        <taxon>Pseudomonadati</taxon>
        <taxon>Pseudomonadota</taxon>
        <taxon>Gammaproteobacteria</taxon>
        <taxon>Moraxellales</taxon>
        <taxon>Moraxellaceae</taxon>
        <taxon>Lwoffella</taxon>
    </lineage>
</organism>
<reference evidence="2 3" key="1">
    <citation type="submission" date="2017-02" db="EMBL/GenBank/DDBJ databases">
        <title>Draft genome sequence of Moraxella lincolnii CCUG 9405T type strain.</title>
        <authorList>
            <person name="Salva-Serra F."/>
            <person name="Engstrom-Jakobsson H."/>
            <person name="Thorell K."/>
            <person name="Jaen-Luchoro D."/>
            <person name="Gonzales-Siles L."/>
            <person name="Karlsson R."/>
            <person name="Yazdan S."/>
            <person name="Boulund F."/>
            <person name="Johnning A."/>
            <person name="Engstrand L."/>
            <person name="Kristiansson E."/>
            <person name="Moore E."/>
        </authorList>
    </citation>
    <scope>NUCLEOTIDE SEQUENCE [LARGE SCALE GENOMIC DNA]</scope>
    <source>
        <strain evidence="2 3">CCUG 9405</strain>
    </source>
</reference>
<accession>A0A1T0CHG0</accession>
<evidence type="ECO:0000313" key="3">
    <source>
        <dbReference type="Proteomes" id="UP000191094"/>
    </source>
</evidence>
<name>A0A1T0CHG0_9GAMM</name>
<keyword evidence="1" id="KW-0472">Membrane</keyword>
<evidence type="ECO:0000313" key="2">
    <source>
        <dbReference type="EMBL" id="OOS21796.1"/>
    </source>
</evidence>
<keyword evidence="1" id="KW-0812">Transmembrane</keyword>
<proteinExistence type="predicted"/>
<comment type="caution">
    <text evidence="2">The sequence shown here is derived from an EMBL/GenBank/DDBJ whole genome shotgun (WGS) entry which is preliminary data.</text>
</comment>
<sequence length="67" mass="7572">MTGHVLCHLSSTAFMTAYLSSLLSLVVLVIKYLLCLPINCIVKKSIKFNPLKQRLCVLVWHWGVART</sequence>
<feature type="transmembrane region" description="Helical" evidence="1">
    <location>
        <begin position="18"/>
        <end position="42"/>
    </location>
</feature>
<protein>
    <submittedName>
        <fullName evidence="2">Uncharacterized protein</fullName>
    </submittedName>
</protein>
<evidence type="ECO:0000256" key="1">
    <source>
        <dbReference type="SAM" id="Phobius"/>
    </source>
</evidence>
<keyword evidence="1" id="KW-1133">Transmembrane helix</keyword>